<evidence type="ECO:0000313" key="6">
    <source>
        <dbReference type="Proteomes" id="UP000005778"/>
    </source>
</evidence>
<dbReference type="SUPFAM" id="SSF46785">
    <property type="entry name" value="Winged helix' DNA-binding domain"/>
    <property type="match status" value="1"/>
</dbReference>
<feature type="domain" description="HTH gntR-type" evidence="4">
    <location>
        <begin position="8"/>
        <end position="76"/>
    </location>
</feature>
<dbReference type="SUPFAM" id="SSF64288">
    <property type="entry name" value="Chorismate lyase-like"/>
    <property type="match status" value="1"/>
</dbReference>
<dbReference type="STRING" id="879212.DespoDRAFT_03595"/>
<gene>
    <name evidence="5" type="ORF">DespoDRAFT_03595</name>
</gene>
<dbReference type="HOGENOM" id="CLU_063236_4_2_7"/>
<dbReference type="InterPro" id="IPR036390">
    <property type="entry name" value="WH_DNA-bd_sf"/>
</dbReference>
<keyword evidence="1" id="KW-0805">Transcription regulation</keyword>
<dbReference type="EMBL" id="CM001488">
    <property type="protein sequence ID" value="EIM65346.1"/>
    <property type="molecule type" value="Genomic_DNA"/>
</dbReference>
<reference evidence="5 6" key="2">
    <citation type="submission" date="2012-02" db="EMBL/GenBank/DDBJ databases">
        <title>Improved High-Quality Draft sequence of Desulfobacter postgatei 2ac9.</title>
        <authorList>
            <consortium name="US DOE Joint Genome Institute"/>
            <person name="Lucas S."/>
            <person name="Han J."/>
            <person name="Lapidus A."/>
            <person name="Cheng J.-F."/>
            <person name="Goodwin L."/>
            <person name="Pitluck S."/>
            <person name="Peters L."/>
            <person name="Ovchinnikova G."/>
            <person name="Held B."/>
            <person name="Detter J.C."/>
            <person name="Han C."/>
            <person name="Tapia R."/>
            <person name="Land M."/>
            <person name="Hauser L."/>
            <person name="Kyrpides N."/>
            <person name="Ivanova N."/>
            <person name="Pagani I."/>
            <person name="Orellana R."/>
            <person name="Lovley D."/>
            <person name="Woyke T."/>
        </authorList>
    </citation>
    <scope>NUCLEOTIDE SEQUENCE [LARGE SCALE GENOMIC DNA]</scope>
    <source>
        <strain evidence="5 6">2ac9</strain>
    </source>
</reference>
<keyword evidence="2" id="KW-0238">DNA-binding</keyword>
<dbReference type="PANTHER" id="PTHR44846:SF1">
    <property type="entry name" value="MANNOSYL-D-GLYCERATE TRANSPORT_METABOLISM SYSTEM REPRESSOR MNGR-RELATED"/>
    <property type="match status" value="1"/>
</dbReference>
<dbReference type="SMART" id="SM00345">
    <property type="entry name" value="HTH_GNTR"/>
    <property type="match status" value="1"/>
</dbReference>
<dbReference type="CDD" id="cd07377">
    <property type="entry name" value="WHTH_GntR"/>
    <property type="match status" value="1"/>
</dbReference>
<dbReference type="InterPro" id="IPR011663">
    <property type="entry name" value="UTRA"/>
</dbReference>
<sequence>MLNPDSPIPLYHQICEQLQSRIREGMYPPGHMIPSETELAKSYGVGRPTVRQAMDILVQRGLIQRRRGSGTFVKEPSPQIDLFSLAGTSRAFSTKGVPTQKKVILPLNKQTVTGDVENPFHGKPAFAMSRLTVARDEPVLLEDIFLDPDLFAGIEHMALGDNSLSRVVSERFYLAPSDGTQQFQVEPLNEQRASLLGMSPLEPILVVRRLLNFPKAPGAIYSVLFCRTDRFAFSQTIKNSDINL</sequence>
<dbReference type="SMART" id="SM00866">
    <property type="entry name" value="UTRA"/>
    <property type="match status" value="1"/>
</dbReference>
<name>I5B783_9BACT</name>
<proteinExistence type="predicted"/>
<evidence type="ECO:0000256" key="1">
    <source>
        <dbReference type="ARBA" id="ARBA00023015"/>
    </source>
</evidence>
<organism evidence="5 6">
    <name type="scientific">Desulfobacter postgatei 2ac9</name>
    <dbReference type="NCBI Taxonomy" id="879212"/>
    <lineage>
        <taxon>Bacteria</taxon>
        <taxon>Pseudomonadati</taxon>
        <taxon>Thermodesulfobacteriota</taxon>
        <taxon>Desulfobacteria</taxon>
        <taxon>Desulfobacterales</taxon>
        <taxon>Desulfobacteraceae</taxon>
        <taxon>Desulfobacter</taxon>
    </lineage>
</organism>
<dbReference type="Proteomes" id="UP000005778">
    <property type="component" value="Chromosome"/>
</dbReference>
<dbReference type="eggNOG" id="COG2188">
    <property type="taxonomic scope" value="Bacteria"/>
</dbReference>
<keyword evidence="6" id="KW-1185">Reference proteome</keyword>
<dbReference type="InterPro" id="IPR036388">
    <property type="entry name" value="WH-like_DNA-bd_sf"/>
</dbReference>
<evidence type="ECO:0000259" key="4">
    <source>
        <dbReference type="PROSITE" id="PS50949"/>
    </source>
</evidence>
<dbReference type="PROSITE" id="PS50949">
    <property type="entry name" value="HTH_GNTR"/>
    <property type="match status" value="1"/>
</dbReference>
<dbReference type="Gene3D" id="3.40.1410.10">
    <property type="entry name" value="Chorismate lyase-like"/>
    <property type="match status" value="1"/>
</dbReference>
<dbReference type="GO" id="GO:0003677">
    <property type="term" value="F:DNA binding"/>
    <property type="evidence" value="ECO:0007669"/>
    <property type="project" value="UniProtKB-KW"/>
</dbReference>
<dbReference type="OrthoDB" id="9794015at2"/>
<dbReference type="InterPro" id="IPR000524">
    <property type="entry name" value="Tscrpt_reg_HTH_GntR"/>
</dbReference>
<evidence type="ECO:0000313" key="5">
    <source>
        <dbReference type="EMBL" id="EIM65346.1"/>
    </source>
</evidence>
<dbReference type="PRINTS" id="PR00035">
    <property type="entry name" value="HTHGNTR"/>
</dbReference>
<dbReference type="PANTHER" id="PTHR44846">
    <property type="entry name" value="MANNOSYL-D-GLYCERATE TRANSPORT/METABOLISM SYSTEM REPRESSOR MNGR-RELATED"/>
    <property type="match status" value="1"/>
</dbReference>
<dbReference type="Pfam" id="PF07702">
    <property type="entry name" value="UTRA"/>
    <property type="match status" value="1"/>
</dbReference>
<evidence type="ECO:0000256" key="2">
    <source>
        <dbReference type="ARBA" id="ARBA00023125"/>
    </source>
</evidence>
<dbReference type="Pfam" id="PF00392">
    <property type="entry name" value="GntR"/>
    <property type="match status" value="1"/>
</dbReference>
<dbReference type="Gene3D" id="1.10.10.10">
    <property type="entry name" value="Winged helix-like DNA-binding domain superfamily/Winged helix DNA-binding domain"/>
    <property type="match status" value="1"/>
</dbReference>
<dbReference type="FunFam" id="1.10.10.10:FF:000079">
    <property type="entry name" value="GntR family transcriptional regulator"/>
    <property type="match status" value="1"/>
</dbReference>
<dbReference type="RefSeq" id="WP_004075448.1">
    <property type="nucleotide sequence ID" value="NZ_CM001488.1"/>
</dbReference>
<dbReference type="GO" id="GO:0045892">
    <property type="term" value="P:negative regulation of DNA-templated transcription"/>
    <property type="evidence" value="ECO:0007669"/>
    <property type="project" value="TreeGrafter"/>
</dbReference>
<reference evidence="5 6" key="1">
    <citation type="submission" date="2011-09" db="EMBL/GenBank/DDBJ databases">
        <authorList>
            <consortium name="US DOE Joint Genome Institute (JGI-PGF)"/>
            <person name="Lucas S."/>
            <person name="Han J."/>
            <person name="Lapidus A."/>
            <person name="Cheng J.-F."/>
            <person name="Goodwin L."/>
            <person name="Pitluck S."/>
            <person name="Peters L."/>
            <person name="Land M.L."/>
            <person name="Hauser L."/>
            <person name="Orellana R."/>
            <person name="Lovley D."/>
            <person name="Woyke T.J."/>
        </authorList>
    </citation>
    <scope>NUCLEOTIDE SEQUENCE [LARGE SCALE GENOMIC DNA]</scope>
    <source>
        <strain evidence="5 6">2ac9</strain>
    </source>
</reference>
<dbReference type="AlphaFoldDB" id="I5B783"/>
<dbReference type="InterPro" id="IPR028978">
    <property type="entry name" value="Chorismate_lyase_/UTRA_dom_sf"/>
</dbReference>
<dbReference type="InterPro" id="IPR050679">
    <property type="entry name" value="Bact_HTH_transcr_reg"/>
</dbReference>
<protein>
    <submittedName>
        <fullName evidence="5">Transcriptional regulator</fullName>
    </submittedName>
</protein>
<dbReference type="GO" id="GO:0003700">
    <property type="term" value="F:DNA-binding transcription factor activity"/>
    <property type="evidence" value="ECO:0007669"/>
    <property type="project" value="InterPro"/>
</dbReference>
<accession>I5B783</accession>
<keyword evidence="3" id="KW-0804">Transcription</keyword>
<evidence type="ECO:0000256" key="3">
    <source>
        <dbReference type="ARBA" id="ARBA00023163"/>
    </source>
</evidence>